<dbReference type="AlphaFoldDB" id="A0A9X1ZVF5"/>
<gene>
    <name evidence="2" type="ORF">L1967_20390</name>
</gene>
<feature type="region of interest" description="Disordered" evidence="1">
    <location>
        <begin position="81"/>
        <end position="101"/>
    </location>
</feature>
<evidence type="ECO:0000313" key="2">
    <source>
        <dbReference type="EMBL" id="MCL6220659.1"/>
    </source>
</evidence>
<dbReference type="RefSeq" id="WP_249603350.1">
    <property type="nucleotide sequence ID" value="NZ_JAKHSK010000049.1"/>
</dbReference>
<keyword evidence="3" id="KW-1185">Reference proteome</keyword>
<sequence>MERIELLTKAIDKALLEKDKNYLTLGQANKLLYNRGHITEAEKKNKYLKKLLENGEIKNAKQTEESPKQWRIFLSDKNLQRRKDSTKKTSKTQQRQVNLNQTEQNNNSWKWIVGGIIALIFVISQFSGDNNGTGDADPILAYNYAKDFIKDRLKSPSTAEFPGTFEKKNHVRDLGNGQYQINSWVDSQNSFGATIRSRWSCRIIFSNGKVQAEKIIIE</sequence>
<dbReference type="Proteomes" id="UP001139521">
    <property type="component" value="Unassembled WGS sequence"/>
</dbReference>
<evidence type="ECO:0000313" key="3">
    <source>
        <dbReference type="Proteomes" id="UP001139521"/>
    </source>
</evidence>
<comment type="caution">
    <text evidence="2">The sequence shown here is derived from an EMBL/GenBank/DDBJ whole genome shotgun (WGS) entry which is preliminary data.</text>
</comment>
<reference evidence="2" key="1">
    <citation type="submission" date="2022-01" db="EMBL/GenBank/DDBJ databases">
        <title>Genome sequencing of Zunongwangia sp. M21534 genome.</title>
        <authorList>
            <person name="Chen Y."/>
            <person name="Dong C."/>
            <person name="Shao Z."/>
        </authorList>
    </citation>
    <scope>NUCLEOTIDE SEQUENCE</scope>
    <source>
        <strain evidence="2">MCCC M21534</strain>
    </source>
</reference>
<name>A0A9X1ZVF5_9FLAO</name>
<protein>
    <submittedName>
        <fullName evidence="2">Uncharacterized protein</fullName>
    </submittedName>
</protein>
<accession>A0A9X1ZVF5</accession>
<proteinExistence type="predicted"/>
<organism evidence="2 3">
    <name type="scientific">Zunongwangia pacifica</name>
    <dbReference type="NCBI Taxonomy" id="2911062"/>
    <lineage>
        <taxon>Bacteria</taxon>
        <taxon>Pseudomonadati</taxon>
        <taxon>Bacteroidota</taxon>
        <taxon>Flavobacteriia</taxon>
        <taxon>Flavobacteriales</taxon>
        <taxon>Flavobacteriaceae</taxon>
        <taxon>Zunongwangia</taxon>
    </lineage>
</organism>
<evidence type="ECO:0000256" key="1">
    <source>
        <dbReference type="SAM" id="MobiDB-lite"/>
    </source>
</evidence>
<dbReference type="EMBL" id="JAKHSK010000049">
    <property type="protein sequence ID" value="MCL6220659.1"/>
    <property type="molecule type" value="Genomic_DNA"/>
</dbReference>